<evidence type="ECO:0008006" key="3">
    <source>
        <dbReference type="Google" id="ProtNLM"/>
    </source>
</evidence>
<comment type="caution">
    <text evidence="1">The sequence shown here is derived from an EMBL/GenBank/DDBJ whole genome shotgun (WGS) entry which is preliminary data.</text>
</comment>
<dbReference type="Proteomes" id="UP000050277">
    <property type="component" value="Unassembled WGS sequence"/>
</dbReference>
<dbReference type="RefSeq" id="WP_054535198.1">
    <property type="nucleotide sequence ID" value="NZ_LGKP01000022.1"/>
</dbReference>
<sequence>MAQTRELTYPLQFSTAQFSYLLGMVHAQNVIGGDDATLFPADPAQRQAQWDQGLAELQADQWIVWDEAAGHFSMTDPLMMVIATVAEPDMVVVSEWQHRSSGSQGVSHYFSPSGIIEMSLVDGQYTLVALTNIDVMTERLAHSLGYQDIAQPDAGFNFPRELVEQARQNPDPRWLAQQGIAPEAAQYFAETLQATASRGTVTILRTIEAKAVGMRLVGALIGAGGQQWLALPHPNQTIDYFTATTANFMGVTSSLINELLNTPIEELVAG</sequence>
<name>A0A0P6Y0S2_9CHLR</name>
<proteinExistence type="predicted"/>
<evidence type="ECO:0000313" key="1">
    <source>
        <dbReference type="EMBL" id="KPL86102.1"/>
    </source>
</evidence>
<evidence type="ECO:0000313" key="2">
    <source>
        <dbReference type="Proteomes" id="UP000050277"/>
    </source>
</evidence>
<dbReference type="OrthoDB" id="9818162at2"/>
<keyword evidence="2" id="KW-1185">Reference proteome</keyword>
<gene>
    <name evidence="1" type="ORF">SE18_14630</name>
</gene>
<accession>A0A0P6Y0S2</accession>
<dbReference type="AlphaFoldDB" id="A0A0P6Y0S2"/>
<reference evidence="1 2" key="1">
    <citation type="submission" date="2015-07" db="EMBL/GenBank/DDBJ databases">
        <title>Whole genome sequence of Herpetosiphon geysericola DSM 7119.</title>
        <authorList>
            <person name="Hemp J."/>
            <person name="Ward L.M."/>
            <person name="Pace L.A."/>
            <person name="Fischer W.W."/>
        </authorList>
    </citation>
    <scope>NUCLEOTIDE SEQUENCE [LARGE SCALE GENOMIC DNA]</scope>
    <source>
        <strain evidence="1 2">DSM 7119</strain>
    </source>
</reference>
<dbReference type="EMBL" id="LGKP01000022">
    <property type="protein sequence ID" value="KPL86102.1"/>
    <property type="molecule type" value="Genomic_DNA"/>
</dbReference>
<organism evidence="1 2">
    <name type="scientific">Herpetosiphon geysericola</name>
    <dbReference type="NCBI Taxonomy" id="70996"/>
    <lineage>
        <taxon>Bacteria</taxon>
        <taxon>Bacillati</taxon>
        <taxon>Chloroflexota</taxon>
        <taxon>Chloroflexia</taxon>
        <taxon>Herpetosiphonales</taxon>
        <taxon>Herpetosiphonaceae</taxon>
        <taxon>Herpetosiphon</taxon>
    </lineage>
</organism>
<protein>
    <recommendedName>
        <fullName evidence="3">ESX secretion-associated protein EspG</fullName>
    </recommendedName>
</protein>